<keyword evidence="2 4" id="KW-0560">Oxidoreductase</keyword>
<keyword evidence="7" id="KW-1185">Reference proteome</keyword>
<dbReference type="SUPFAM" id="SSF53720">
    <property type="entry name" value="ALDH-like"/>
    <property type="match status" value="1"/>
</dbReference>
<evidence type="ECO:0000256" key="3">
    <source>
        <dbReference type="PROSITE-ProRule" id="PRU10007"/>
    </source>
</evidence>
<protein>
    <submittedName>
        <fullName evidence="6">Aldehyde dehydrogenase</fullName>
    </submittedName>
</protein>
<dbReference type="InterPro" id="IPR015590">
    <property type="entry name" value="Aldehyde_DH_dom"/>
</dbReference>
<dbReference type="GO" id="GO:0016620">
    <property type="term" value="F:oxidoreductase activity, acting on the aldehyde or oxo group of donors, NAD or NADP as acceptor"/>
    <property type="evidence" value="ECO:0007669"/>
    <property type="project" value="InterPro"/>
</dbReference>
<gene>
    <name evidence="6" type="ORF">DCMF_09045</name>
</gene>
<dbReference type="PROSITE" id="PS00070">
    <property type="entry name" value="ALDEHYDE_DEHYDR_CYS"/>
    <property type="match status" value="1"/>
</dbReference>
<dbReference type="InterPro" id="IPR016161">
    <property type="entry name" value="Ald_DH/histidinol_DH"/>
</dbReference>
<dbReference type="EMBL" id="CP017634">
    <property type="protein sequence ID" value="ATW24896.1"/>
    <property type="molecule type" value="Genomic_DNA"/>
</dbReference>
<evidence type="ECO:0000313" key="7">
    <source>
        <dbReference type="Proteomes" id="UP000323521"/>
    </source>
</evidence>
<dbReference type="KEGG" id="fwa:DCMF_09045"/>
<dbReference type="PANTHER" id="PTHR11699">
    <property type="entry name" value="ALDEHYDE DEHYDROGENASE-RELATED"/>
    <property type="match status" value="1"/>
</dbReference>
<dbReference type="Gene3D" id="3.40.605.10">
    <property type="entry name" value="Aldehyde Dehydrogenase, Chain A, domain 1"/>
    <property type="match status" value="1"/>
</dbReference>
<dbReference type="AlphaFoldDB" id="A0A3G1KR27"/>
<name>A0A3G1KR27_FORW1</name>
<dbReference type="InterPro" id="IPR016163">
    <property type="entry name" value="Ald_DH_C"/>
</dbReference>
<dbReference type="FunFam" id="3.40.309.10:FF:000012">
    <property type="entry name" value="Betaine aldehyde dehydrogenase"/>
    <property type="match status" value="1"/>
</dbReference>
<dbReference type="OrthoDB" id="9762913at2"/>
<comment type="similarity">
    <text evidence="1 4">Belongs to the aldehyde dehydrogenase family.</text>
</comment>
<proteinExistence type="inferred from homology"/>
<evidence type="ECO:0000256" key="4">
    <source>
        <dbReference type="RuleBase" id="RU003345"/>
    </source>
</evidence>
<feature type="active site" evidence="3">
    <location>
        <position position="252"/>
    </location>
</feature>
<dbReference type="PROSITE" id="PS00687">
    <property type="entry name" value="ALDEHYDE_DEHYDR_GLU"/>
    <property type="match status" value="1"/>
</dbReference>
<dbReference type="Gene3D" id="3.40.309.10">
    <property type="entry name" value="Aldehyde Dehydrogenase, Chain A, domain 2"/>
    <property type="match status" value="1"/>
</dbReference>
<evidence type="ECO:0000256" key="1">
    <source>
        <dbReference type="ARBA" id="ARBA00009986"/>
    </source>
</evidence>
<dbReference type="InterPro" id="IPR016162">
    <property type="entry name" value="Ald_DH_N"/>
</dbReference>
<evidence type="ECO:0000313" key="6">
    <source>
        <dbReference type="EMBL" id="ATW24896.1"/>
    </source>
</evidence>
<dbReference type="InterPro" id="IPR029510">
    <property type="entry name" value="Ald_DH_CS_GLU"/>
</dbReference>
<dbReference type="FunFam" id="3.40.605.10:FF:000007">
    <property type="entry name" value="NAD/NADP-dependent betaine aldehyde dehydrogenase"/>
    <property type="match status" value="1"/>
</dbReference>
<dbReference type="Pfam" id="PF00171">
    <property type="entry name" value="Aldedh"/>
    <property type="match status" value="1"/>
</dbReference>
<feature type="domain" description="Aldehyde dehydrogenase" evidence="5">
    <location>
        <begin position="17"/>
        <end position="479"/>
    </location>
</feature>
<reference evidence="6 7" key="1">
    <citation type="submission" date="2016-10" db="EMBL/GenBank/DDBJ databases">
        <title>Complete Genome Sequence of Peptococcaceae strain DCMF.</title>
        <authorList>
            <person name="Edwards R.J."/>
            <person name="Holland S.I."/>
            <person name="Deshpande N.P."/>
            <person name="Wong Y.K."/>
            <person name="Ertan H."/>
            <person name="Manefield M."/>
            <person name="Russell T.L."/>
            <person name="Lee M.J."/>
        </authorList>
    </citation>
    <scope>NUCLEOTIDE SEQUENCE [LARGE SCALE GENOMIC DNA]</scope>
    <source>
        <strain evidence="6 7">DCMF</strain>
    </source>
</reference>
<evidence type="ECO:0000256" key="2">
    <source>
        <dbReference type="ARBA" id="ARBA00023002"/>
    </source>
</evidence>
<dbReference type="Proteomes" id="UP000323521">
    <property type="component" value="Chromosome"/>
</dbReference>
<accession>A0A3G1KR27</accession>
<dbReference type="InterPro" id="IPR016160">
    <property type="entry name" value="Ald_DH_CS_CYS"/>
</dbReference>
<organism evidence="6 7">
    <name type="scientific">Formimonas warabiya</name>
    <dbReference type="NCBI Taxonomy" id="1761012"/>
    <lineage>
        <taxon>Bacteria</taxon>
        <taxon>Bacillati</taxon>
        <taxon>Bacillota</taxon>
        <taxon>Clostridia</taxon>
        <taxon>Eubacteriales</taxon>
        <taxon>Peptococcaceae</taxon>
        <taxon>Candidatus Formimonas</taxon>
    </lineage>
</organism>
<dbReference type="RefSeq" id="WP_148134132.1">
    <property type="nucleotide sequence ID" value="NZ_CP017634.1"/>
</dbReference>
<evidence type="ECO:0000259" key="5">
    <source>
        <dbReference type="Pfam" id="PF00171"/>
    </source>
</evidence>
<sequence>MQRPMDESYQLFINGKWVDGKEGKTFSAYCPANGELLATCVDAGKEDVDDAVAAAWAAWESWKNVSPQERSALLLKIADLIDENAEKLALVETMDNGKPIRETLAIDVPLSSDHFRYFAGAIRTEEGEAVMIDKDTLSIVLREPIGVVGQIIPWNFPLLMGAWKIAPVLAAGCCTVIKPSSYTSLSILELAKLLDQVLPPGVVNVITGRGSGAGNYMLSHPGFRKLAFTGSTDVGYTIADAAAKKLIPSTLELGGKSANIYFPDCPWEKAIEGLQIGILFNQGQVCCAGSRVFVHEDIYDKFVAEAAAAFKKIKVGLPWEKDTQMGSQIYESHLQDILAYIEIGKQEGAKVACGGHRITNHGLDKGCFMEPTLLIDVNNKMRVAQEEIFGPVAVVIKFKTEEEVVAMANDSEFGLGGAVWTKDINRAFRVARNIETGRMWVNNYNSLPAHAPFGGYKKSGIGRETHKVILDHYTQMKNIFISMTEGKVGLY</sequence>